<sequence length="232" mass="24959">MHARTRSIDDGDEDGKAKALGLPGVALAVAHKILTAVKGLWIRSSPWLMLVDIRKLSCPESVGDALHRFRRNTNDFGYNYTLVLLFVAVACVVTKPFSLMVIAALAMLWVWVFYVRASEFHYNGQTYSLRAQAVAMVMFSAFVLMIATNVSQVLMGGLTGGFLLCVGHSVVRAPEPPPEGDAEAQGIVGGFTEAVSGAAKSGYSQLSGALGQMGDMVPNSVRQQFDKVGINF</sequence>
<evidence type="ECO:0000256" key="5">
    <source>
        <dbReference type="ARBA" id="ARBA00022989"/>
    </source>
</evidence>
<dbReference type="GO" id="GO:0005783">
    <property type="term" value="C:endoplasmic reticulum"/>
    <property type="evidence" value="ECO:0007669"/>
    <property type="project" value="UniProtKB-ARBA"/>
</dbReference>
<comment type="function">
    <text evidence="1 7">May be involved in both secretory and endocytic intracellular trafficking in the endosomal/prevacuolar compartments.</text>
</comment>
<name>C1EBD4_MICCC</name>
<evidence type="ECO:0000256" key="2">
    <source>
        <dbReference type="ARBA" id="ARBA00004141"/>
    </source>
</evidence>
<dbReference type="PANTHER" id="PTHR19317:SF0">
    <property type="entry name" value="PRENYLATED RAB ACCEPTOR PROTEIN 1"/>
    <property type="match status" value="1"/>
</dbReference>
<dbReference type="EMBL" id="CP001328">
    <property type="protein sequence ID" value="ACO65011.1"/>
    <property type="molecule type" value="Genomic_DNA"/>
</dbReference>
<dbReference type="GO" id="GO:0005794">
    <property type="term" value="C:Golgi apparatus"/>
    <property type="evidence" value="ECO:0007669"/>
    <property type="project" value="TreeGrafter"/>
</dbReference>
<evidence type="ECO:0000256" key="4">
    <source>
        <dbReference type="ARBA" id="ARBA00022692"/>
    </source>
</evidence>
<dbReference type="OMA" id="LGSWMFL"/>
<accession>C1EBD4</accession>
<dbReference type="STRING" id="296587.C1EBD4"/>
<dbReference type="eggNOG" id="KOG3142">
    <property type="taxonomic scope" value="Eukaryota"/>
</dbReference>
<keyword evidence="9" id="KW-1185">Reference proteome</keyword>
<dbReference type="AlphaFoldDB" id="C1EBD4"/>
<keyword evidence="7" id="KW-0813">Transport</keyword>
<dbReference type="InParanoid" id="C1EBD4"/>
<organism evidence="8 9">
    <name type="scientific">Micromonas commoda (strain RCC299 / NOUM17 / CCMP2709)</name>
    <name type="common">Picoplanktonic green alga</name>
    <dbReference type="NCBI Taxonomy" id="296587"/>
    <lineage>
        <taxon>Eukaryota</taxon>
        <taxon>Viridiplantae</taxon>
        <taxon>Chlorophyta</taxon>
        <taxon>Mamiellophyceae</taxon>
        <taxon>Mamiellales</taxon>
        <taxon>Mamiellaceae</taxon>
        <taxon>Micromonas</taxon>
    </lineage>
</organism>
<dbReference type="GO" id="GO:0016020">
    <property type="term" value="C:membrane"/>
    <property type="evidence" value="ECO:0007669"/>
    <property type="project" value="UniProtKB-SubCell"/>
</dbReference>
<feature type="transmembrane region" description="Helical" evidence="7">
    <location>
        <begin position="99"/>
        <end position="117"/>
    </location>
</feature>
<dbReference type="GO" id="GO:0016192">
    <property type="term" value="P:vesicle-mediated transport"/>
    <property type="evidence" value="ECO:0007669"/>
    <property type="project" value="UniProtKB-ARBA"/>
</dbReference>
<gene>
    <name evidence="8" type="ORF">MICPUN_60391</name>
</gene>
<dbReference type="KEGG" id="mis:MICPUN_60391"/>
<dbReference type="InterPro" id="IPR004895">
    <property type="entry name" value="Prenylated_rab_accept_PRA1"/>
</dbReference>
<feature type="transmembrane region" description="Helical" evidence="7">
    <location>
        <begin position="129"/>
        <end position="147"/>
    </location>
</feature>
<evidence type="ECO:0000256" key="3">
    <source>
        <dbReference type="ARBA" id="ARBA00006483"/>
    </source>
</evidence>
<keyword evidence="5 7" id="KW-1133">Transmembrane helix</keyword>
<keyword evidence="4 7" id="KW-0812">Transmembrane</keyword>
<proteinExistence type="inferred from homology"/>
<keyword evidence="6 7" id="KW-0472">Membrane</keyword>
<feature type="transmembrane region" description="Helical" evidence="7">
    <location>
        <begin position="76"/>
        <end position="93"/>
    </location>
</feature>
<dbReference type="OrthoDB" id="63113at2759"/>
<evidence type="ECO:0000256" key="6">
    <source>
        <dbReference type="ARBA" id="ARBA00023136"/>
    </source>
</evidence>
<dbReference type="Pfam" id="PF03208">
    <property type="entry name" value="PRA1"/>
    <property type="match status" value="1"/>
</dbReference>
<reference evidence="8 9" key="1">
    <citation type="journal article" date="2009" name="Science">
        <title>Green evolution and dynamic adaptations revealed by genomes of the marine picoeukaryotes Micromonas.</title>
        <authorList>
            <person name="Worden A.Z."/>
            <person name="Lee J.H."/>
            <person name="Mock T."/>
            <person name="Rouze P."/>
            <person name="Simmons M.P."/>
            <person name="Aerts A.L."/>
            <person name="Allen A.E."/>
            <person name="Cuvelier M.L."/>
            <person name="Derelle E."/>
            <person name="Everett M.V."/>
            <person name="Foulon E."/>
            <person name="Grimwood J."/>
            <person name="Gundlach H."/>
            <person name="Henrissat B."/>
            <person name="Napoli C."/>
            <person name="McDonald S.M."/>
            <person name="Parker M.S."/>
            <person name="Rombauts S."/>
            <person name="Salamov A."/>
            <person name="Von Dassow P."/>
            <person name="Badger J.H."/>
            <person name="Coutinho P.M."/>
            <person name="Demir E."/>
            <person name="Dubchak I."/>
            <person name="Gentemann C."/>
            <person name="Eikrem W."/>
            <person name="Gready J.E."/>
            <person name="John U."/>
            <person name="Lanier W."/>
            <person name="Lindquist E.A."/>
            <person name="Lucas S."/>
            <person name="Mayer K.F."/>
            <person name="Moreau H."/>
            <person name="Not F."/>
            <person name="Otillar R."/>
            <person name="Panaud O."/>
            <person name="Pangilinan J."/>
            <person name="Paulsen I."/>
            <person name="Piegu B."/>
            <person name="Poliakov A."/>
            <person name="Robbens S."/>
            <person name="Schmutz J."/>
            <person name="Toulza E."/>
            <person name="Wyss T."/>
            <person name="Zelensky A."/>
            <person name="Zhou K."/>
            <person name="Armbrust E.V."/>
            <person name="Bhattacharya D."/>
            <person name="Goodenough U.W."/>
            <person name="Van de Peer Y."/>
            <person name="Grigoriev I.V."/>
        </authorList>
    </citation>
    <scope>NUCLEOTIDE SEQUENCE [LARGE SCALE GENOMIC DNA]</scope>
    <source>
        <strain evidence="9">RCC299 / NOUM17</strain>
    </source>
</reference>
<dbReference type="Proteomes" id="UP000002009">
    <property type="component" value="Chromosome 7"/>
</dbReference>
<dbReference type="GeneID" id="8245396"/>
<dbReference type="PANTHER" id="PTHR19317">
    <property type="entry name" value="PRENYLATED RAB ACCEPTOR 1-RELATED"/>
    <property type="match status" value="1"/>
</dbReference>
<protein>
    <recommendedName>
        <fullName evidence="7">PRA1 family protein</fullName>
    </recommendedName>
</protein>
<evidence type="ECO:0000313" key="8">
    <source>
        <dbReference type="EMBL" id="ACO65011.1"/>
    </source>
</evidence>
<evidence type="ECO:0000256" key="7">
    <source>
        <dbReference type="RuleBase" id="RU363107"/>
    </source>
</evidence>
<dbReference type="RefSeq" id="XP_002503753.1">
    <property type="nucleotide sequence ID" value="XM_002503707.1"/>
</dbReference>
<evidence type="ECO:0000256" key="1">
    <source>
        <dbReference type="ARBA" id="ARBA00002501"/>
    </source>
</evidence>
<evidence type="ECO:0000313" key="9">
    <source>
        <dbReference type="Proteomes" id="UP000002009"/>
    </source>
</evidence>
<comment type="subcellular location">
    <subcellularLocation>
        <location evidence="2 7">Membrane</location>
        <topology evidence="2 7">Multi-pass membrane protein</topology>
    </subcellularLocation>
</comment>
<comment type="similarity">
    <text evidence="3 7">Belongs to the PRA1 family.</text>
</comment>